<dbReference type="NCBIfam" id="NF002895">
    <property type="entry name" value="PRK03381.1"/>
    <property type="match status" value="1"/>
</dbReference>
<dbReference type="InterPro" id="IPR013546">
    <property type="entry name" value="PII_UdlTrfase/GS_AdlTrfase"/>
</dbReference>
<dbReference type="Proteomes" id="UP000473525">
    <property type="component" value="Unassembled WGS sequence"/>
</dbReference>
<dbReference type="InterPro" id="IPR045865">
    <property type="entry name" value="ACT-like_dom_sf"/>
</dbReference>
<gene>
    <name evidence="7" type="primary">glnD</name>
    <name evidence="11" type="ORF">GON03_04030</name>
</gene>
<evidence type="ECO:0000256" key="3">
    <source>
        <dbReference type="ARBA" id="ARBA00022737"/>
    </source>
</evidence>
<dbReference type="PROSITE" id="PS51831">
    <property type="entry name" value="HD"/>
    <property type="match status" value="1"/>
</dbReference>
<keyword evidence="6 7" id="KW-0511">Multifunctional enzyme</keyword>
<dbReference type="PANTHER" id="PTHR47320">
    <property type="entry name" value="BIFUNCTIONAL URIDYLYLTRANSFERASE/URIDYLYL-REMOVING ENZYME"/>
    <property type="match status" value="1"/>
</dbReference>
<comment type="catalytic activity">
    <reaction evidence="7">
        <text>[protein-PII]-L-tyrosine + UTP = [protein-PII]-uridylyl-L-tyrosine + diphosphate</text>
        <dbReference type="Rhea" id="RHEA:13673"/>
        <dbReference type="Rhea" id="RHEA-COMP:12147"/>
        <dbReference type="Rhea" id="RHEA-COMP:12148"/>
        <dbReference type="ChEBI" id="CHEBI:33019"/>
        <dbReference type="ChEBI" id="CHEBI:46398"/>
        <dbReference type="ChEBI" id="CHEBI:46858"/>
        <dbReference type="ChEBI" id="CHEBI:90602"/>
        <dbReference type="EC" id="2.7.7.59"/>
    </reaction>
</comment>
<evidence type="ECO:0000256" key="8">
    <source>
        <dbReference type="SAM" id="MobiDB-lite"/>
    </source>
</evidence>
<evidence type="ECO:0000259" key="10">
    <source>
        <dbReference type="PROSITE" id="PS51831"/>
    </source>
</evidence>
<dbReference type="Gene3D" id="1.10.3090.10">
    <property type="entry name" value="cca-adding enzyme, domain 2"/>
    <property type="match status" value="1"/>
</dbReference>
<feature type="compositionally biased region" description="Basic residues" evidence="8">
    <location>
        <begin position="90"/>
        <end position="99"/>
    </location>
</feature>
<sequence>MGGDPGRHRGRRGAGHDDQRGERLRPPEGPHRGLPGRRVRRGAGAQGPHRDPRGRRGRRGAGRRDRHGLPHGQDRRRQGLGVAGRDGRAGPHRRPRRGRTLTTTERATRTAAADALCAGAYRDSGGPDAGAALVAVGGYGRGELAPYSDLDVVLVSDPGVDVQEVAARVWYPLWDSAAKLDHSVRTMPEMIAAADADLRVALGLLDVRHLAGDPGLTMRLRTTMLAQWRRHARDRLPELQELVRARHELVGEVAHLSVPDVKEAEGGIRDATVLKALVATWLVDVPHVELERTRRAMLDVRDVLHGTAGRASDRIGPEQWGDLARGLGLADARAAQVHVRELGRRTAHLSHLTWRRVDAALARPAANERVRRPELTRLAPGVALSNGEVVLDRGARPADDPVLLLRAAAEAAERDVVLAPATAARLAREAAPLPDPWPAEARQAMVRLLAAGRGLLAVWETLEETGALAAVLPEWERVRLLPHASAIHRFTVDRHVVETCVEASALIRQVARPDVLMVAALLHDIGKGGLTEHSVAGEPIARDIATRMGFEPEAVELVARLVRWHLLLAETATTRDPDDPATVDLVASRLAGAEALDLLLALTEADAKATSAKAWSTWRAGLVRDLARRARTSLDSGPTPAPVADEVDIPAEAGAGGLALQVEVVTDGTRVTVVAPDRVGLLADLAATFALQRVAVRAARAWSQGAYAVSVWELAEEGLDPSVLRQRFESVVQDRAGVAARLRRADPDALDPAVVVRPEASTQSTVLEVRTADRPGVVYVVCAALAELDIAVRSAHVDTLGPQAVDVFYLQEAHAGVLGDQRAAKAAHAVRAALSAGTA</sequence>
<keyword evidence="4 7" id="KW-0378">Hydrolase</keyword>
<dbReference type="CDD" id="cd05401">
    <property type="entry name" value="NT_GlnE_GlnD_like"/>
    <property type="match status" value="1"/>
</dbReference>
<dbReference type="EC" id="3.1.4.-" evidence="7"/>
<dbReference type="EMBL" id="WSEK01000004">
    <property type="protein sequence ID" value="MVQ48337.1"/>
    <property type="molecule type" value="Genomic_DNA"/>
</dbReference>
<feature type="domain" description="ACT" evidence="9">
    <location>
        <begin position="670"/>
        <end position="747"/>
    </location>
</feature>
<dbReference type="Pfam" id="PF01966">
    <property type="entry name" value="HD"/>
    <property type="match status" value="1"/>
</dbReference>
<evidence type="ECO:0000313" key="11">
    <source>
        <dbReference type="EMBL" id="MVQ48337.1"/>
    </source>
</evidence>
<dbReference type="InterPro" id="IPR002912">
    <property type="entry name" value="ACT_dom"/>
</dbReference>
<dbReference type="GO" id="GO:0006808">
    <property type="term" value="P:regulation of nitrogen utilization"/>
    <property type="evidence" value="ECO:0007669"/>
    <property type="project" value="UniProtKB-UniRule"/>
</dbReference>
<dbReference type="InterPro" id="IPR003607">
    <property type="entry name" value="HD/PDEase_dom"/>
</dbReference>
<comment type="catalytic activity">
    <reaction evidence="7">
        <text>[protein-PII]-uridylyl-L-tyrosine + H2O = [protein-PII]-L-tyrosine + UMP + H(+)</text>
        <dbReference type="Rhea" id="RHEA:48600"/>
        <dbReference type="Rhea" id="RHEA-COMP:12147"/>
        <dbReference type="Rhea" id="RHEA-COMP:12148"/>
        <dbReference type="ChEBI" id="CHEBI:15377"/>
        <dbReference type="ChEBI" id="CHEBI:15378"/>
        <dbReference type="ChEBI" id="CHEBI:46858"/>
        <dbReference type="ChEBI" id="CHEBI:57865"/>
        <dbReference type="ChEBI" id="CHEBI:90602"/>
    </reaction>
</comment>
<accession>A0A6L6XNL7</accession>
<evidence type="ECO:0000256" key="6">
    <source>
        <dbReference type="ARBA" id="ARBA00023268"/>
    </source>
</evidence>
<dbReference type="InterPro" id="IPR043519">
    <property type="entry name" value="NT_sf"/>
</dbReference>
<dbReference type="InterPro" id="IPR006674">
    <property type="entry name" value="HD_domain"/>
</dbReference>
<dbReference type="GO" id="GO:0008081">
    <property type="term" value="F:phosphoric diester hydrolase activity"/>
    <property type="evidence" value="ECO:0007669"/>
    <property type="project" value="UniProtKB-UniRule"/>
</dbReference>
<keyword evidence="5 7" id="KW-0460">Magnesium</keyword>
<dbReference type="PIRSF" id="PIRSF006288">
    <property type="entry name" value="PII_uridyltransf"/>
    <property type="match status" value="1"/>
</dbReference>
<comment type="caution">
    <text evidence="7">Lacks conserved residue(s) required for the propagation of feature annotation.</text>
</comment>
<dbReference type="InterPro" id="IPR010043">
    <property type="entry name" value="UTase/UR"/>
</dbReference>
<name>A0A6L6XNL7_9ACTN</name>
<feature type="domain" description="ACT" evidence="9">
    <location>
        <begin position="766"/>
        <end position="839"/>
    </location>
</feature>
<evidence type="ECO:0000313" key="12">
    <source>
        <dbReference type="Proteomes" id="UP000473525"/>
    </source>
</evidence>
<evidence type="ECO:0000259" key="9">
    <source>
        <dbReference type="PROSITE" id="PS51671"/>
    </source>
</evidence>
<evidence type="ECO:0000256" key="4">
    <source>
        <dbReference type="ARBA" id="ARBA00022801"/>
    </source>
</evidence>
<organism evidence="11 12">
    <name type="scientific">Nocardioides agri</name>
    <dbReference type="NCBI Taxonomy" id="2682843"/>
    <lineage>
        <taxon>Bacteria</taxon>
        <taxon>Bacillati</taxon>
        <taxon>Actinomycetota</taxon>
        <taxon>Actinomycetes</taxon>
        <taxon>Propionibacteriales</taxon>
        <taxon>Nocardioidaceae</taxon>
        <taxon>Nocardioides</taxon>
    </lineage>
</organism>
<keyword evidence="1 7" id="KW-0808">Transferase</keyword>
<dbReference type="PROSITE" id="PS51671">
    <property type="entry name" value="ACT"/>
    <property type="match status" value="2"/>
</dbReference>
<dbReference type="PANTHER" id="PTHR47320:SF1">
    <property type="entry name" value="BIFUNCTIONAL URIDYLYLTRANSFERASE_URIDYLYL-REMOVING ENZYME"/>
    <property type="match status" value="1"/>
</dbReference>
<dbReference type="Gene3D" id="3.30.460.10">
    <property type="entry name" value="Beta Polymerase, domain 2"/>
    <property type="match status" value="1"/>
</dbReference>
<dbReference type="CDD" id="cd00077">
    <property type="entry name" value="HDc"/>
    <property type="match status" value="1"/>
</dbReference>
<comment type="caution">
    <text evidence="11">The sequence shown here is derived from an EMBL/GenBank/DDBJ whole genome shotgun (WGS) entry which is preliminary data.</text>
</comment>
<comment type="domain">
    <text evidence="7">Has four distinct domains: an N-terminal nucleotidyltransferase (NT) domain responsible for UTase activity, a central HD domain that encodes UR activity, and two C-terminal ACT domains that seem to have a role in glutamine sensing.</text>
</comment>
<dbReference type="CDD" id="cd04899">
    <property type="entry name" value="ACT_ACR-UUR-like_2"/>
    <property type="match status" value="1"/>
</dbReference>
<dbReference type="Pfam" id="PF08335">
    <property type="entry name" value="GlnD_UR_UTase"/>
    <property type="match status" value="1"/>
</dbReference>
<proteinExistence type="inferred from homology"/>
<comment type="cofactor">
    <cofactor evidence="7">
        <name>Mg(2+)</name>
        <dbReference type="ChEBI" id="CHEBI:18420"/>
    </cofactor>
</comment>
<keyword evidence="3" id="KW-0677">Repeat</keyword>
<dbReference type="SUPFAM" id="SSF55021">
    <property type="entry name" value="ACT-like"/>
    <property type="match status" value="1"/>
</dbReference>
<dbReference type="InterPro" id="IPR002934">
    <property type="entry name" value="Polymerase_NTP_transf_dom"/>
</dbReference>
<feature type="compositionally biased region" description="Basic residues" evidence="8">
    <location>
        <begin position="52"/>
        <end position="66"/>
    </location>
</feature>
<evidence type="ECO:0000256" key="1">
    <source>
        <dbReference type="ARBA" id="ARBA00022679"/>
    </source>
</evidence>
<reference evidence="11 12" key="1">
    <citation type="submission" date="2019-12" db="EMBL/GenBank/DDBJ databases">
        <authorList>
            <person name="Huq M.A."/>
        </authorList>
    </citation>
    <scope>NUCLEOTIDE SEQUENCE [LARGE SCALE GENOMIC DNA]</scope>
    <source>
        <strain evidence="11 12">MAH-18</strain>
    </source>
</reference>
<evidence type="ECO:0000256" key="5">
    <source>
        <dbReference type="ARBA" id="ARBA00022842"/>
    </source>
</evidence>
<comment type="similarity">
    <text evidence="7">Belongs to the GlnD family.</text>
</comment>
<comment type="function">
    <text evidence="7">Modifies, by uridylylation and deuridylylation, the PII regulatory proteins (GlnB and homologs), in response to the nitrogen status of the cell that GlnD senses through the glutamine level. Under low glutamine levels, catalyzes the conversion of the PII proteins and UTP to PII-UMP and PPi, while under higher glutamine levels, GlnD hydrolyzes PII-UMP to PII and UMP (deuridylylation). Thus, controls uridylylation state and activity of the PII proteins, and plays an important role in the regulation of nitrogen metabolism.</text>
</comment>
<keyword evidence="2 7" id="KW-0548">Nucleotidyltransferase</keyword>
<protein>
    <recommendedName>
        <fullName evidence="7">Bifunctional uridylyltransferase/uridylyl-removing enzyme</fullName>
        <shortName evidence="7">UTase/UR</shortName>
    </recommendedName>
    <alternativeName>
        <fullName evidence="7">Bifunctional [protein-PII] modification enzyme</fullName>
    </alternativeName>
    <alternativeName>
        <fullName evidence="7">Bifunctional nitrogen sensor protein</fullName>
    </alternativeName>
    <domain>
        <recommendedName>
            <fullName evidence="7">[Protein-PII] uridylyltransferase</fullName>
            <shortName evidence="7">PII uridylyltransferase</shortName>
            <shortName evidence="7">UTase</shortName>
            <ecNumber evidence="7">2.7.7.59</ecNumber>
        </recommendedName>
    </domain>
    <domain>
        <recommendedName>
            <fullName evidence="7">[Protein-PII]-UMP uridylyl-removing enzyme</fullName>
            <shortName evidence="7">UR</shortName>
            <ecNumber evidence="7">3.1.4.-</ecNumber>
        </recommendedName>
    </domain>
</protein>
<dbReference type="EC" id="2.7.7.59" evidence="7"/>
<dbReference type="SUPFAM" id="SSF109604">
    <property type="entry name" value="HD-domain/PDEase-like"/>
    <property type="match status" value="1"/>
</dbReference>
<feature type="region of interest" description="Disordered" evidence="8">
    <location>
        <begin position="1"/>
        <end position="104"/>
    </location>
</feature>
<dbReference type="AlphaFoldDB" id="A0A6L6XNL7"/>
<dbReference type="HAMAP" id="MF_00277">
    <property type="entry name" value="PII_uridylyl_transf"/>
    <property type="match status" value="1"/>
</dbReference>
<evidence type="ECO:0000256" key="7">
    <source>
        <dbReference type="HAMAP-Rule" id="MF_00277"/>
    </source>
</evidence>
<dbReference type="GO" id="GO:0008773">
    <property type="term" value="F:[protein-PII] uridylyltransferase activity"/>
    <property type="evidence" value="ECO:0007669"/>
    <property type="project" value="UniProtKB-UniRule"/>
</dbReference>
<evidence type="ECO:0000256" key="2">
    <source>
        <dbReference type="ARBA" id="ARBA00022695"/>
    </source>
</evidence>
<feature type="domain" description="HD" evidence="10">
    <location>
        <begin position="492"/>
        <end position="593"/>
    </location>
</feature>
<dbReference type="CDD" id="cd04873">
    <property type="entry name" value="ACT_UUR-ACR-like"/>
    <property type="match status" value="1"/>
</dbReference>
<comment type="activity regulation">
    <text evidence="7">Uridylyltransferase (UTase) activity is inhibited by glutamine, while glutamine activates uridylyl-removing (UR) activity.</text>
</comment>
<dbReference type="Pfam" id="PF01909">
    <property type="entry name" value="NTP_transf_2"/>
    <property type="match status" value="1"/>
</dbReference>
<feature type="region of interest" description="Uridylyltransferase" evidence="7">
    <location>
        <begin position="1"/>
        <end position="377"/>
    </location>
</feature>
<dbReference type="SUPFAM" id="SSF81301">
    <property type="entry name" value="Nucleotidyltransferase"/>
    <property type="match status" value="1"/>
</dbReference>
<dbReference type="SMART" id="SM00471">
    <property type="entry name" value="HDc"/>
    <property type="match status" value="1"/>
</dbReference>
<keyword evidence="12" id="KW-1185">Reference proteome</keyword>
<feature type="compositionally biased region" description="Basic and acidic residues" evidence="8">
    <location>
        <begin position="14"/>
        <end position="31"/>
    </location>
</feature>